<name>A0A565BJU9_9BRAS</name>
<dbReference type="AlphaFoldDB" id="A0A565BJU9"/>
<dbReference type="Proteomes" id="UP000489600">
    <property type="component" value="Unassembled WGS sequence"/>
</dbReference>
<dbReference type="EMBL" id="CABITT030000004">
    <property type="protein sequence ID" value="VVB01169.1"/>
    <property type="molecule type" value="Genomic_DNA"/>
</dbReference>
<evidence type="ECO:0000313" key="2">
    <source>
        <dbReference type="Proteomes" id="UP000489600"/>
    </source>
</evidence>
<organism evidence="1 2">
    <name type="scientific">Arabis nemorensis</name>
    <dbReference type="NCBI Taxonomy" id="586526"/>
    <lineage>
        <taxon>Eukaryota</taxon>
        <taxon>Viridiplantae</taxon>
        <taxon>Streptophyta</taxon>
        <taxon>Embryophyta</taxon>
        <taxon>Tracheophyta</taxon>
        <taxon>Spermatophyta</taxon>
        <taxon>Magnoliopsida</taxon>
        <taxon>eudicotyledons</taxon>
        <taxon>Gunneridae</taxon>
        <taxon>Pentapetalae</taxon>
        <taxon>rosids</taxon>
        <taxon>malvids</taxon>
        <taxon>Brassicales</taxon>
        <taxon>Brassicaceae</taxon>
        <taxon>Arabideae</taxon>
        <taxon>Arabis</taxon>
    </lineage>
</organism>
<gene>
    <name evidence="1" type="ORF">ANE_LOCUS11613</name>
</gene>
<protein>
    <submittedName>
        <fullName evidence="1">Uncharacterized protein</fullName>
    </submittedName>
</protein>
<evidence type="ECO:0000313" key="1">
    <source>
        <dbReference type="EMBL" id="VVB01169.1"/>
    </source>
</evidence>
<sequence length="92" mass="11151">MTLFFSQNRNRRTRFDYGVSRYFLSPIALESIWIREEVWVGFQRLRYCSMLFGLSTELGRDEHIMVTYRRLSKSYHLDVEEGETTEARFIKI</sequence>
<proteinExistence type="predicted"/>
<accession>A0A565BJU9</accession>
<keyword evidence="2" id="KW-1185">Reference proteome</keyword>
<reference evidence="1" key="1">
    <citation type="submission" date="2019-07" db="EMBL/GenBank/DDBJ databases">
        <authorList>
            <person name="Dittberner H."/>
        </authorList>
    </citation>
    <scope>NUCLEOTIDE SEQUENCE [LARGE SCALE GENOMIC DNA]</scope>
</reference>
<comment type="caution">
    <text evidence="1">The sequence shown here is derived from an EMBL/GenBank/DDBJ whole genome shotgun (WGS) entry which is preliminary data.</text>
</comment>